<accession>A0A9W6Y8E1</accession>
<dbReference type="PANTHER" id="PTHR40866">
    <property type="entry name" value="BED-TYPE DOMAIN-CONTAINING PROTEIN"/>
    <property type="match status" value="1"/>
</dbReference>
<keyword evidence="2" id="KW-1185">Reference proteome</keyword>
<sequence>MISRVDAGLPIFRRQLCIGKYKSFTEISKFLKVLPSSSKLQAEDLSLADVRALFDSVAQRFPSMKPQLNASASSVHSPVFESAAVEVLNGDVRLSTGERAAIKAFEKSSSSQEDGRGATVSGGLLGASYEAPANEYPLTAILTGKADTDATAIIVVPINMELLIFLRSSRSSCLPRQHWAAAPALDLIAAARPIAVAAACRQPVLTAAACLSPTAAATSCLSSSDPRASLGHSLQAPASGALRRDWLWYRLRDKRQDRGPRSAAASTAVSSGNLGLGPTGGDFLKYEC</sequence>
<name>A0A9W6Y8E1_9STRA</name>
<organism evidence="1 2">
    <name type="scientific">Phytophthora fragariaefolia</name>
    <dbReference type="NCBI Taxonomy" id="1490495"/>
    <lineage>
        <taxon>Eukaryota</taxon>
        <taxon>Sar</taxon>
        <taxon>Stramenopiles</taxon>
        <taxon>Oomycota</taxon>
        <taxon>Peronosporomycetes</taxon>
        <taxon>Peronosporales</taxon>
        <taxon>Peronosporaceae</taxon>
        <taxon>Phytophthora</taxon>
    </lineage>
</organism>
<dbReference type="Proteomes" id="UP001165121">
    <property type="component" value="Unassembled WGS sequence"/>
</dbReference>
<gene>
    <name evidence="1" type="ORF">Pfra01_002357200</name>
</gene>
<dbReference type="PANTHER" id="PTHR40866:SF1">
    <property type="entry name" value="BED-TYPE DOMAIN-CONTAINING PROTEIN"/>
    <property type="match status" value="1"/>
</dbReference>
<protein>
    <submittedName>
        <fullName evidence="1">Unnamed protein product</fullName>
    </submittedName>
</protein>
<reference evidence="1" key="1">
    <citation type="submission" date="2023-04" db="EMBL/GenBank/DDBJ databases">
        <title>Phytophthora fragariaefolia NBRC 109709.</title>
        <authorList>
            <person name="Ichikawa N."/>
            <person name="Sato H."/>
            <person name="Tonouchi N."/>
        </authorList>
    </citation>
    <scope>NUCLEOTIDE SEQUENCE</scope>
    <source>
        <strain evidence="1">NBRC 109709</strain>
    </source>
</reference>
<proteinExistence type="predicted"/>
<evidence type="ECO:0000313" key="2">
    <source>
        <dbReference type="Proteomes" id="UP001165121"/>
    </source>
</evidence>
<dbReference type="EMBL" id="BSXT01003862">
    <property type="protein sequence ID" value="GMF55839.1"/>
    <property type="molecule type" value="Genomic_DNA"/>
</dbReference>
<dbReference type="AlphaFoldDB" id="A0A9W6Y8E1"/>
<comment type="caution">
    <text evidence="1">The sequence shown here is derived from an EMBL/GenBank/DDBJ whole genome shotgun (WGS) entry which is preliminary data.</text>
</comment>
<evidence type="ECO:0000313" key="1">
    <source>
        <dbReference type="EMBL" id="GMF55839.1"/>
    </source>
</evidence>